<evidence type="ECO:0000313" key="10">
    <source>
        <dbReference type="EMBL" id="RKN80397.1"/>
    </source>
</evidence>
<evidence type="ECO:0000256" key="8">
    <source>
        <dbReference type="PIRSR" id="PIRSR005096-1"/>
    </source>
</evidence>
<dbReference type="AlphaFoldDB" id="A0A3B0C8M8"/>
<dbReference type="UniPathway" id="UPA00242"/>
<dbReference type="GO" id="GO:0005737">
    <property type="term" value="C:cytoplasm"/>
    <property type="evidence" value="ECO:0007669"/>
    <property type="project" value="TreeGrafter"/>
</dbReference>
<dbReference type="CDD" id="cd09019">
    <property type="entry name" value="galactose_mutarotase_like"/>
    <property type="match status" value="1"/>
</dbReference>
<protein>
    <submittedName>
        <fullName evidence="10">Galactose mutarotase</fullName>
    </submittedName>
</protein>
<dbReference type="GO" id="GO:0006006">
    <property type="term" value="P:glucose metabolic process"/>
    <property type="evidence" value="ECO:0007669"/>
    <property type="project" value="TreeGrafter"/>
</dbReference>
<evidence type="ECO:0000256" key="3">
    <source>
        <dbReference type="ARBA" id="ARBA00006206"/>
    </source>
</evidence>
<dbReference type="GO" id="GO:0030246">
    <property type="term" value="F:carbohydrate binding"/>
    <property type="evidence" value="ECO:0007669"/>
    <property type="project" value="InterPro"/>
</dbReference>
<comment type="cofactor">
    <cofactor evidence="1">
        <name>Ca(2+)</name>
        <dbReference type="ChEBI" id="CHEBI:29108"/>
    </cofactor>
</comment>
<keyword evidence="6" id="KW-0413">Isomerase</keyword>
<dbReference type="InterPro" id="IPR008183">
    <property type="entry name" value="Aldose_1/G6P_1-epimerase"/>
</dbReference>
<evidence type="ECO:0000256" key="2">
    <source>
        <dbReference type="ARBA" id="ARBA00005028"/>
    </source>
</evidence>
<keyword evidence="11" id="KW-1185">Reference proteome</keyword>
<evidence type="ECO:0000256" key="5">
    <source>
        <dbReference type="ARBA" id="ARBA00022837"/>
    </source>
</evidence>
<dbReference type="SUPFAM" id="SSF74650">
    <property type="entry name" value="Galactose mutarotase-like"/>
    <property type="match status" value="1"/>
</dbReference>
<reference evidence="10 11" key="1">
    <citation type="submission" date="2018-10" db="EMBL/GenBank/DDBJ databases">
        <title>Ulvibacterium marinum gen. nov., sp. nov., a novel marine bacterium of the family Flavobacteriaceae, isolated from a culture of the green alga Ulva prolifera.</title>
        <authorList>
            <person name="Zhang Z."/>
        </authorList>
    </citation>
    <scope>NUCLEOTIDE SEQUENCE [LARGE SCALE GENOMIC DNA]</scope>
    <source>
        <strain evidence="10 11">CCMM003</strain>
    </source>
</reference>
<dbReference type="InterPro" id="IPR014718">
    <property type="entry name" value="GH-type_carb-bd"/>
</dbReference>
<evidence type="ECO:0000256" key="4">
    <source>
        <dbReference type="ARBA" id="ARBA00011245"/>
    </source>
</evidence>
<evidence type="ECO:0000256" key="9">
    <source>
        <dbReference type="PIRSR" id="PIRSR005096-3"/>
    </source>
</evidence>
<dbReference type="Pfam" id="PF01263">
    <property type="entry name" value="Aldose_epim"/>
    <property type="match status" value="1"/>
</dbReference>
<comment type="caution">
    <text evidence="10">The sequence shown here is derived from an EMBL/GenBank/DDBJ whole genome shotgun (WGS) entry which is preliminary data.</text>
</comment>
<keyword evidence="5" id="KW-0106">Calcium</keyword>
<feature type="active site" description="Proton acceptor" evidence="8">
    <location>
        <position position="266"/>
    </location>
</feature>
<gene>
    <name evidence="10" type="ORF">D7Z94_17630</name>
</gene>
<evidence type="ECO:0000256" key="7">
    <source>
        <dbReference type="ARBA" id="ARBA00023277"/>
    </source>
</evidence>
<comment type="similarity">
    <text evidence="3">Belongs to the aldose epimerase family.</text>
</comment>
<feature type="active site" description="Proton donor" evidence="8">
    <location>
        <position position="161"/>
    </location>
</feature>
<dbReference type="InterPro" id="IPR011013">
    <property type="entry name" value="Gal_mutarotase_sf_dom"/>
</dbReference>
<evidence type="ECO:0000313" key="11">
    <source>
        <dbReference type="Proteomes" id="UP000276603"/>
    </source>
</evidence>
<dbReference type="Proteomes" id="UP000276603">
    <property type="component" value="Unassembled WGS sequence"/>
</dbReference>
<dbReference type="EMBL" id="RBCJ01000003">
    <property type="protein sequence ID" value="RKN80397.1"/>
    <property type="molecule type" value="Genomic_DNA"/>
</dbReference>
<name>A0A3B0C8M8_9FLAO</name>
<accession>A0A3B0C8M8</accession>
<dbReference type="PANTHER" id="PTHR10091">
    <property type="entry name" value="ALDOSE-1-EPIMERASE"/>
    <property type="match status" value="1"/>
</dbReference>
<keyword evidence="7" id="KW-0119">Carbohydrate metabolism</keyword>
<dbReference type="GO" id="GO:0004034">
    <property type="term" value="F:aldose 1-epimerase activity"/>
    <property type="evidence" value="ECO:0007669"/>
    <property type="project" value="TreeGrafter"/>
</dbReference>
<organism evidence="10 11">
    <name type="scientific">Ulvibacterium marinum</name>
    <dbReference type="NCBI Taxonomy" id="2419782"/>
    <lineage>
        <taxon>Bacteria</taxon>
        <taxon>Pseudomonadati</taxon>
        <taxon>Bacteroidota</taxon>
        <taxon>Flavobacteriia</taxon>
        <taxon>Flavobacteriales</taxon>
        <taxon>Flavobacteriaceae</taxon>
        <taxon>Ulvibacterium</taxon>
    </lineage>
</organism>
<dbReference type="InterPro" id="IPR047215">
    <property type="entry name" value="Galactose_mutarotase-like"/>
</dbReference>
<dbReference type="PANTHER" id="PTHR10091:SF0">
    <property type="entry name" value="GALACTOSE MUTAROTASE"/>
    <property type="match status" value="1"/>
</dbReference>
<dbReference type="PIRSF" id="PIRSF005096">
    <property type="entry name" value="GALM"/>
    <property type="match status" value="1"/>
</dbReference>
<proteinExistence type="inferred from homology"/>
<dbReference type="Gene3D" id="2.70.98.10">
    <property type="match status" value="1"/>
</dbReference>
<sequence length="302" mass="34448">MKQVTISTPFITLIVLDYGAIIQKLLVKDKKGRSTNVVVGSNYPNNYLEDTVFLGACVGRYAGRISNASFELDRETFPLYGEKGIHLHGGKEGFGKKYWTIEEVDYGTEPFVKLSYYSKHLEEGYPGNLKVMLTYKLVENELHIIHEAAADRTTVINLTNHSYFRLDKTGSIDHYRLELYCPEIVETDRNLLPTGNIVPVTDTEYDFRTERKIGELRLDTPYVKNSKTDLAARIFSRRSGISLEVKTNQPAVVVYTPPDFPAICFETQNYPDAPNHEHFPSCILRPDEIYRNASVFTFDLVL</sequence>
<dbReference type="GO" id="GO:0033499">
    <property type="term" value="P:galactose catabolic process via UDP-galactose, Leloir pathway"/>
    <property type="evidence" value="ECO:0007669"/>
    <property type="project" value="TreeGrafter"/>
</dbReference>
<dbReference type="InterPro" id="IPR015443">
    <property type="entry name" value="Aldose_1-epimerase"/>
</dbReference>
<evidence type="ECO:0000256" key="1">
    <source>
        <dbReference type="ARBA" id="ARBA00001913"/>
    </source>
</evidence>
<feature type="binding site" evidence="9">
    <location>
        <begin position="161"/>
        <end position="163"/>
    </location>
    <ligand>
        <name>beta-D-galactose</name>
        <dbReference type="ChEBI" id="CHEBI:27667"/>
    </ligand>
</feature>
<dbReference type="OrthoDB" id="9779408at2"/>
<comment type="subunit">
    <text evidence="4">Monomer.</text>
</comment>
<evidence type="ECO:0000256" key="6">
    <source>
        <dbReference type="ARBA" id="ARBA00023235"/>
    </source>
</evidence>
<comment type="pathway">
    <text evidence="2">Carbohydrate metabolism; hexose metabolism.</text>
</comment>